<dbReference type="PaxDb" id="2903-EOD09106"/>
<name>A0A0D3ICX1_EMIH1</name>
<dbReference type="InterPro" id="IPR023210">
    <property type="entry name" value="NADP_OxRdtase_dom"/>
</dbReference>
<dbReference type="EnsemblProtists" id="EOD09106">
    <property type="protein sequence ID" value="EOD09106"/>
    <property type="gene ID" value="EMIHUDRAFT_216971"/>
</dbReference>
<reference evidence="3" key="2">
    <citation type="submission" date="2024-10" db="UniProtKB">
        <authorList>
            <consortium name="EnsemblProtists"/>
        </authorList>
    </citation>
    <scope>IDENTIFICATION</scope>
</reference>
<dbReference type="GO" id="GO:0005829">
    <property type="term" value="C:cytosol"/>
    <property type="evidence" value="ECO:0007669"/>
    <property type="project" value="TreeGrafter"/>
</dbReference>
<organism evidence="3 4">
    <name type="scientific">Emiliania huxleyi (strain CCMP1516)</name>
    <dbReference type="NCBI Taxonomy" id="280463"/>
    <lineage>
        <taxon>Eukaryota</taxon>
        <taxon>Haptista</taxon>
        <taxon>Haptophyta</taxon>
        <taxon>Prymnesiophyceae</taxon>
        <taxon>Isochrysidales</taxon>
        <taxon>Noelaerhabdaceae</taxon>
        <taxon>Emiliania</taxon>
    </lineage>
</organism>
<dbReference type="RefSeq" id="XP_005761535.1">
    <property type="nucleotide sequence ID" value="XM_005761478.1"/>
</dbReference>
<dbReference type="GeneID" id="17255141"/>
<dbReference type="Proteomes" id="UP000013827">
    <property type="component" value="Unassembled WGS sequence"/>
</dbReference>
<reference evidence="4" key="1">
    <citation type="journal article" date="2013" name="Nature">
        <title>Pan genome of the phytoplankton Emiliania underpins its global distribution.</title>
        <authorList>
            <person name="Read B.A."/>
            <person name="Kegel J."/>
            <person name="Klute M.J."/>
            <person name="Kuo A."/>
            <person name="Lefebvre S.C."/>
            <person name="Maumus F."/>
            <person name="Mayer C."/>
            <person name="Miller J."/>
            <person name="Monier A."/>
            <person name="Salamov A."/>
            <person name="Young J."/>
            <person name="Aguilar M."/>
            <person name="Claverie J.M."/>
            <person name="Frickenhaus S."/>
            <person name="Gonzalez K."/>
            <person name="Herman E.K."/>
            <person name="Lin Y.C."/>
            <person name="Napier J."/>
            <person name="Ogata H."/>
            <person name="Sarno A.F."/>
            <person name="Shmutz J."/>
            <person name="Schroeder D."/>
            <person name="de Vargas C."/>
            <person name="Verret F."/>
            <person name="von Dassow P."/>
            <person name="Valentin K."/>
            <person name="Van de Peer Y."/>
            <person name="Wheeler G."/>
            <person name="Dacks J.B."/>
            <person name="Delwiche C.F."/>
            <person name="Dyhrman S.T."/>
            <person name="Glockner G."/>
            <person name="John U."/>
            <person name="Richards T."/>
            <person name="Worden A.Z."/>
            <person name="Zhang X."/>
            <person name="Grigoriev I.V."/>
            <person name="Allen A.E."/>
            <person name="Bidle K."/>
            <person name="Borodovsky M."/>
            <person name="Bowler C."/>
            <person name="Brownlee C."/>
            <person name="Cock J.M."/>
            <person name="Elias M."/>
            <person name="Gladyshev V.N."/>
            <person name="Groth M."/>
            <person name="Guda C."/>
            <person name="Hadaegh A."/>
            <person name="Iglesias-Rodriguez M.D."/>
            <person name="Jenkins J."/>
            <person name="Jones B.M."/>
            <person name="Lawson T."/>
            <person name="Leese F."/>
            <person name="Lindquist E."/>
            <person name="Lobanov A."/>
            <person name="Lomsadze A."/>
            <person name="Malik S.B."/>
            <person name="Marsh M.E."/>
            <person name="Mackinder L."/>
            <person name="Mock T."/>
            <person name="Mueller-Roeber B."/>
            <person name="Pagarete A."/>
            <person name="Parker M."/>
            <person name="Probert I."/>
            <person name="Quesneville H."/>
            <person name="Raines C."/>
            <person name="Rensing S.A."/>
            <person name="Riano-Pachon D.M."/>
            <person name="Richier S."/>
            <person name="Rokitta S."/>
            <person name="Shiraiwa Y."/>
            <person name="Soanes D.M."/>
            <person name="van der Giezen M."/>
            <person name="Wahlund T.M."/>
            <person name="Williams B."/>
            <person name="Wilson W."/>
            <person name="Wolfe G."/>
            <person name="Wurch L.L."/>
        </authorList>
    </citation>
    <scope>NUCLEOTIDE SEQUENCE</scope>
</reference>
<proteinExistence type="predicted"/>
<evidence type="ECO:0000256" key="1">
    <source>
        <dbReference type="ARBA" id="ARBA00023002"/>
    </source>
</evidence>
<dbReference type="PANTHER" id="PTHR43364:SF4">
    <property type="entry name" value="NAD(P)-LINKED OXIDOREDUCTASE SUPERFAMILY PROTEIN"/>
    <property type="match status" value="1"/>
</dbReference>
<dbReference type="CDD" id="cd19082">
    <property type="entry name" value="AKR_AKR10A1_2"/>
    <property type="match status" value="1"/>
</dbReference>
<dbReference type="Pfam" id="PF00248">
    <property type="entry name" value="Aldo_ket_red"/>
    <property type="match status" value="1"/>
</dbReference>
<keyword evidence="4" id="KW-1185">Reference proteome</keyword>
<dbReference type="PANTHER" id="PTHR43364">
    <property type="entry name" value="NADH-SPECIFIC METHYLGLYOXAL REDUCTASE-RELATED"/>
    <property type="match status" value="1"/>
</dbReference>
<dbReference type="InterPro" id="IPR036812">
    <property type="entry name" value="NAD(P)_OxRdtase_dom_sf"/>
</dbReference>
<evidence type="ECO:0000313" key="3">
    <source>
        <dbReference type="EnsemblProtists" id="EOD09106"/>
    </source>
</evidence>
<dbReference type="KEGG" id="ehx:EMIHUDRAFT_216971"/>
<dbReference type="eggNOG" id="KOG1575">
    <property type="taxonomic scope" value="Eukaryota"/>
</dbReference>
<dbReference type="AlphaFoldDB" id="A0A0D3ICX1"/>
<feature type="domain" description="NADP-dependent oxidoreductase" evidence="2">
    <location>
        <begin position="25"/>
        <end position="334"/>
    </location>
</feature>
<dbReference type="InterPro" id="IPR050523">
    <property type="entry name" value="AKR_Detox_Biosynth"/>
</dbReference>
<dbReference type="SUPFAM" id="SSF51430">
    <property type="entry name" value="NAD(P)-linked oxidoreductase"/>
    <property type="match status" value="1"/>
</dbReference>
<keyword evidence="1" id="KW-0560">Oxidoreductase</keyword>
<evidence type="ECO:0000313" key="4">
    <source>
        <dbReference type="Proteomes" id="UP000013827"/>
    </source>
</evidence>
<protein>
    <recommendedName>
        <fullName evidence="2">NADP-dependent oxidoreductase domain-containing protein</fullName>
    </recommendedName>
</protein>
<sequence>MAGPDDKPPRLLTGCIAGVDIPVSRLIYGTLFLGSLPESEAMALLDAVWMSGCNAFDCAAIYGGGQCERRLGDWLRSRGIKRELVVLISKGGCHGQDKLWSASLAEHELLEADLEGSISRLGVTYLDVYLLHRDDPQIAVGSIVTRMNSLIDGGRIRTWGVSNWSIARIAAARKYALDNHLTPPCCDSCQSSLAEPRGSVWPGTTFITAETRTTWLHAAGRQPHLAGGVSLLGWECLAKGFMAGKWGHHDAIDEAPLVPAQDDPAAAAKWRDVQLRYAYCTPTNFARRERAIQLAQSHGVALPTLAIGYVLSQPSNDFALIGTTTASHFQQAVDGACSTSRVARLTEGELAFLEHGATLQVRATPLTEDLPLF</sequence>
<evidence type="ECO:0000259" key="2">
    <source>
        <dbReference type="Pfam" id="PF00248"/>
    </source>
</evidence>
<dbReference type="GO" id="GO:0016491">
    <property type="term" value="F:oxidoreductase activity"/>
    <property type="evidence" value="ECO:0007669"/>
    <property type="project" value="UniProtKB-KW"/>
</dbReference>
<dbReference type="Gene3D" id="3.20.20.100">
    <property type="entry name" value="NADP-dependent oxidoreductase domain"/>
    <property type="match status" value="1"/>
</dbReference>
<dbReference type="HOGENOM" id="CLU_023205_2_0_1"/>
<accession>A0A0D3ICX1</accession>
<dbReference type="STRING" id="2903.R1DE37"/>